<organism evidence="3 4">
    <name type="scientific">Rubus argutus</name>
    <name type="common">Southern blackberry</name>
    <dbReference type="NCBI Taxonomy" id="59490"/>
    <lineage>
        <taxon>Eukaryota</taxon>
        <taxon>Viridiplantae</taxon>
        <taxon>Streptophyta</taxon>
        <taxon>Embryophyta</taxon>
        <taxon>Tracheophyta</taxon>
        <taxon>Spermatophyta</taxon>
        <taxon>Magnoliopsida</taxon>
        <taxon>eudicotyledons</taxon>
        <taxon>Gunneridae</taxon>
        <taxon>Pentapetalae</taxon>
        <taxon>rosids</taxon>
        <taxon>fabids</taxon>
        <taxon>Rosales</taxon>
        <taxon>Rosaceae</taxon>
        <taxon>Rosoideae</taxon>
        <taxon>Rosoideae incertae sedis</taxon>
        <taxon>Rubus</taxon>
    </lineage>
</organism>
<sequence>MVVLLWMAEDLLEEVGDGYFNGLISRASFKCLRTAQLKMLRFLDLSHYDVRYDVRELPDSIGNLKHLRYLDLSHSSIEKLPDALCTLYNLQTLMLSHW</sequence>
<dbReference type="Gene3D" id="3.80.10.10">
    <property type="entry name" value="Ribonuclease Inhibitor"/>
    <property type="match status" value="1"/>
</dbReference>
<dbReference type="AlphaFoldDB" id="A0AAW1VI71"/>
<keyword evidence="4" id="KW-1185">Reference proteome</keyword>
<protein>
    <recommendedName>
        <fullName evidence="2">Disease resistance R13L4/SHOC-2-like LRR domain-containing protein</fullName>
    </recommendedName>
</protein>
<dbReference type="InterPro" id="IPR055414">
    <property type="entry name" value="LRR_R13L4/SHOC2-like"/>
</dbReference>
<dbReference type="EMBL" id="JBEDUW010000251">
    <property type="protein sequence ID" value="KAK9902515.1"/>
    <property type="molecule type" value="Genomic_DNA"/>
</dbReference>
<dbReference type="Proteomes" id="UP001457282">
    <property type="component" value="Unassembled WGS sequence"/>
</dbReference>
<evidence type="ECO:0000256" key="1">
    <source>
        <dbReference type="ARBA" id="ARBA00022737"/>
    </source>
</evidence>
<feature type="domain" description="Disease resistance R13L4/SHOC-2-like LRR" evidence="2">
    <location>
        <begin position="35"/>
        <end position="96"/>
    </location>
</feature>
<dbReference type="InterPro" id="IPR032675">
    <property type="entry name" value="LRR_dom_sf"/>
</dbReference>
<accession>A0AAW1VI71</accession>
<gene>
    <name evidence="3" type="ORF">M0R45_001549</name>
</gene>
<dbReference type="PANTHER" id="PTHR47186:SF42">
    <property type="entry name" value="DISEASE RESISTANCE RPP13-LIKE PROTEIN 1"/>
    <property type="match status" value="1"/>
</dbReference>
<evidence type="ECO:0000313" key="4">
    <source>
        <dbReference type="Proteomes" id="UP001457282"/>
    </source>
</evidence>
<dbReference type="Pfam" id="PF23598">
    <property type="entry name" value="LRR_14"/>
    <property type="match status" value="1"/>
</dbReference>
<evidence type="ECO:0000259" key="2">
    <source>
        <dbReference type="Pfam" id="PF23598"/>
    </source>
</evidence>
<keyword evidence="1" id="KW-0677">Repeat</keyword>
<comment type="caution">
    <text evidence="3">The sequence shown here is derived from an EMBL/GenBank/DDBJ whole genome shotgun (WGS) entry which is preliminary data.</text>
</comment>
<reference evidence="3 4" key="1">
    <citation type="journal article" date="2023" name="G3 (Bethesda)">
        <title>A chromosome-length genome assembly and annotation of blackberry (Rubus argutus, cv. 'Hillquist').</title>
        <authorList>
            <person name="Bruna T."/>
            <person name="Aryal R."/>
            <person name="Dudchenko O."/>
            <person name="Sargent D.J."/>
            <person name="Mead D."/>
            <person name="Buti M."/>
            <person name="Cavallini A."/>
            <person name="Hytonen T."/>
            <person name="Andres J."/>
            <person name="Pham M."/>
            <person name="Weisz D."/>
            <person name="Mascagni F."/>
            <person name="Usai G."/>
            <person name="Natali L."/>
            <person name="Bassil N."/>
            <person name="Fernandez G.E."/>
            <person name="Lomsadze A."/>
            <person name="Armour M."/>
            <person name="Olukolu B."/>
            <person name="Poorten T."/>
            <person name="Britton C."/>
            <person name="Davik J."/>
            <person name="Ashrafi H."/>
            <person name="Aiden E.L."/>
            <person name="Borodovsky M."/>
            <person name="Worthington M."/>
        </authorList>
    </citation>
    <scope>NUCLEOTIDE SEQUENCE [LARGE SCALE GENOMIC DNA]</scope>
    <source>
        <strain evidence="3">PI 553951</strain>
    </source>
</reference>
<dbReference type="PANTHER" id="PTHR47186">
    <property type="entry name" value="LEUCINE-RICH REPEAT-CONTAINING PROTEIN 57"/>
    <property type="match status" value="1"/>
</dbReference>
<proteinExistence type="predicted"/>
<evidence type="ECO:0000313" key="3">
    <source>
        <dbReference type="EMBL" id="KAK9902515.1"/>
    </source>
</evidence>
<dbReference type="SUPFAM" id="SSF52058">
    <property type="entry name" value="L domain-like"/>
    <property type="match status" value="1"/>
</dbReference>
<name>A0AAW1VI71_RUBAR</name>